<comment type="caution">
    <text evidence="3">The sequence shown here is derived from an EMBL/GenBank/DDBJ whole genome shotgun (WGS) entry which is preliminary data.</text>
</comment>
<dbReference type="RefSeq" id="WP_169419100.1">
    <property type="nucleotide sequence ID" value="NZ_JABBFX010000001.1"/>
</dbReference>
<dbReference type="InterPro" id="IPR025698">
    <property type="entry name" value="2TM_dom"/>
</dbReference>
<gene>
    <name evidence="3" type="ORF">HHL11_14700</name>
</gene>
<keyword evidence="1" id="KW-1133">Transmembrane helix</keyword>
<evidence type="ECO:0000259" key="2">
    <source>
        <dbReference type="Pfam" id="PF13239"/>
    </source>
</evidence>
<proteinExistence type="predicted"/>
<keyword evidence="1" id="KW-0812">Transmembrane</keyword>
<dbReference type="Pfam" id="PF13239">
    <property type="entry name" value="2TM"/>
    <property type="match status" value="1"/>
</dbReference>
<accession>A0A848H2F7</accession>
<name>A0A848H2F7_9BURK</name>
<evidence type="ECO:0000313" key="4">
    <source>
        <dbReference type="Proteomes" id="UP000541185"/>
    </source>
</evidence>
<dbReference type="AlphaFoldDB" id="A0A848H2F7"/>
<reference evidence="3 4" key="1">
    <citation type="submission" date="2020-04" db="EMBL/GenBank/DDBJ databases">
        <title>Ramlibacter sp. G-1-2-2 isolated from soil.</title>
        <authorList>
            <person name="Dahal R.H."/>
        </authorList>
    </citation>
    <scope>NUCLEOTIDE SEQUENCE [LARGE SCALE GENOMIC DNA]</scope>
    <source>
        <strain evidence="3 4">G-1-2-2</strain>
    </source>
</reference>
<dbReference type="Proteomes" id="UP000541185">
    <property type="component" value="Unassembled WGS sequence"/>
</dbReference>
<organism evidence="3 4">
    <name type="scientific">Ramlibacter agri</name>
    <dbReference type="NCBI Taxonomy" id="2728837"/>
    <lineage>
        <taxon>Bacteria</taxon>
        <taxon>Pseudomonadati</taxon>
        <taxon>Pseudomonadota</taxon>
        <taxon>Betaproteobacteria</taxon>
        <taxon>Burkholderiales</taxon>
        <taxon>Comamonadaceae</taxon>
        <taxon>Ramlibacter</taxon>
    </lineage>
</organism>
<keyword evidence="1" id="KW-0472">Membrane</keyword>
<feature type="transmembrane region" description="Helical" evidence="1">
    <location>
        <begin position="22"/>
        <end position="45"/>
    </location>
</feature>
<protein>
    <submittedName>
        <fullName evidence="3">2TM domain-containing protein</fullName>
    </submittedName>
</protein>
<sequence length="99" mass="11493">MHQPLSPEQIERLARKRAGAKLGWYMHACIYVLFNLAWFLGAYFGMGHHRWTWFPTIGWGIGVVLHGVSVFVLGSSSGLRERMVARERERLQREQSRLP</sequence>
<dbReference type="EMBL" id="JABBFX010000001">
    <property type="protein sequence ID" value="NML45005.1"/>
    <property type="molecule type" value="Genomic_DNA"/>
</dbReference>
<keyword evidence="4" id="KW-1185">Reference proteome</keyword>
<evidence type="ECO:0000313" key="3">
    <source>
        <dbReference type="EMBL" id="NML45005.1"/>
    </source>
</evidence>
<feature type="transmembrane region" description="Helical" evidence="1">
    <location>
        <begin position="57"/>
        <end position="79"/>
    </location>
</feature>
<evidence type="ECO:0000256" key="1">
    <source>
        <dbReference type="SAM" id="Phobius"/>
    </source>
</evidence>
<feature type="domain" description="2TM" evidence="2">
    <location>
        <begin position="14"/>
        <end position="73"/>
    </location>
</feature>